<feature type="domain" description="Transcriptional regulator Rv0078-like C-terminal" evidence="1">
    <location>
        <begin position="43"/>
        <end position="96"/>
    </location>
</feature>
<evidence type="ECO:0000313" key="3">
    <source>
        <dbReference type="Proteomes" id="UP001501509"/>
    </source>
</evidence>
<protein>
    <recommendedName>
        <fullName evidence="1">Transcriptional regulator Rv0078-like C-terminal domain-containing protein</fullName>
    </recommendedName>
</protein>
<proteinExistence type="predicted"/>
<evidence type="ECO:0000313" key="2">
    <source>
        <dbReference type="EMBL" id="GAA2599697.1"/>
    </source>
</evidence>
<dbReference type="Pfam" id="PF21351">
    <property type="entry name" value="TetR_C_41"/>
    <property type="match status" value="1"/>
</dbReference>
<dbReference type="InterPro" id="IPR009057">
    <property type="entry name" value="Homeodomain-like_sf"/>
</dbReference>
<accession>A0ABN3PRY4</accession>
<dbReference type="Proteomes" id="UP001501509">
    <property type="component" value="Unassembled WGS sequence"/>
</dbReference>
<sequence>MSRGAFSHHFSNKEEIFREVYAADQEALATAVRRAFRAQEDPWDGMRAGCRALLTASPEPVVRTISLVEAPGALGWTTMRDIQSHCKDQMREGLAIAPAPAQPPLSDRHHTQRSAVGARWLVVGGGWWPVVGARWLVVGGGRWPVVGARWLVVGARRLVVGARWLVAGGRRSVVSGRWSALGGRWSVVGVAVGGAAGVGAGVGSVVGGLGAFYCGEADAVAA</sequence>
<keyword evidence="3" id="KW-1185">Reference proteome</keyword>
<name>A0ABN3PRY4_9ACTN</name>
<comment type="caution">
    <text evidence="2">The sequence shown here is derived from an EMBL/GenBank/DDBJ whole genome shotgun (WGS) entry which is preliminary data.</text>
</comment>
<reference evidence="2 3" key="1">
    <citation type="journal article" date="2019" name="Int. J. Syst. Evol. Microbiol.">
        <title>The Global Catalogue of Microorganisms (GCM) 10K type strain sequencing project: providing services to taxonomists for standard genome sequencing and annotation.</title>
        <authorList>
            <consortium name="The Broad Institute Genomics Platform"/>
            <consortium name="The Broad Institute Genome Sequencing Center for Infectious Disease"/>
            <person name="Wu L."/>
            <person name="Ma J."/>
        </authorList>
    </citation>
    <scope>NUCLEOTIDE SEQUENCE [LARGE SCALE GENOMIC DNA]</scope>
    <source>
        <strain evidence="2 3">JCM 6833</strain>
    </source>
</reference>
<dbReference type="SUPFAM" id="SSF46689">
    <property type="entry name" value="Homeodomain-like"/>
    <property type="match status" value="1"/>
</dbReference>
<organism evidence="2 3">
    <name type="scientific">Actinomadura fulvescens</name>
    <dbReference type="NCBI Taxonomy" id="46160"/>
    <lineage>
        <taxon>Bacteria</taxon>
        <taxon>Bacillati</taxon>
        <taxon>Actinomycetota</taxon>
        <taxon>Actinomycetes</taxon>
        <taxon>Streptosporangiales</taxon>
        <taxon>Thermomonosporaceae</taxon>
        <taxon>Actinomadura</taxon>
    </lineage>
</organism>
<dbReference type="InterPro" id="IPR049484">
    <property type="entry name" value="Rv0078-like_C"/>
</dbReference>
<dbReference type="Gene3D" id="1.10.357.10">
    <property type="entry name" value="Tetracycline Repressor, domain 2"/>
    <property type="match status" value="1"/>
</dbReference>
<dbReference type="EMBL" id="BAAATD010000004">
    <property type="protein sequence ID" value="GAA2599697.1"/>
    <property type="molecule type" value="Genomic_DNA"/>
</dbReference>
<gene>
    <name evidence="2" type="ORF">GCM10010411_36610</name>
</gene>
<evidence type="ECO:0000259" key="1">
    <source>
        <dbReference type="Pfam" id="PF21351"/>
    </source>
</evidence>